<name>A0A1V3ID04_9PAST</name>
<dbReference type="GO" id="GO:0090729">
    <property type="term" value="F:toxin activity"/>
    <property type="evidence" value="ECO:0007669"/>
    <property type="project" value="UniProtKB-KW"/>
</dbReference>
<evidence type="ECO:0000259" key="5">
    <source>
        <dbReference type="Pfam" id="PF04829"/>
    </source>
</evidence>
<dbReference type="EMBL" id="MLHH01000003">
    <property type="protein sequence ID" value="OOF37655.1"/>
    <property type="molecule type" value="Genomic_DNA"/>
</dbReference>
<evidence type="ECO:0000313" key="7">
    <source>
        <dbReference type="Proteomes" id="UP000189437"/>
    </source>
</evidence>
<accession>A0A1V3ID04</accession>
<comment type="caution">
    <text evidence="6">The sequence shown here is derived from an EMBL/GenBank/DDBJ whole genome shotgun (WGS) entry which is preliminary data.</text>
</comment>
<organism evidence="6 7">
    <name type="scientific">Rodentibacter heidelbergensis</name>
    <dbReference type="NCBI Taxonomy" id="1908258"/>
    <lineage>
        <taxon>Bacteria</taxon>
        <taxon>Pseudomonadati</taxon>
        <taxon>Pseudomonadota</taxon>
        <taxon>Gammaproteobacteria</taxon>
        <taxon>Pasteurellales</taxon>
        <taxon>Pasteurellaceae</taxon>
        <taxon>Rodentibacter</taxon>
    </lineage>
</organism>
<reference evidence="6 7" key="1">
    <citation type="submission" date="2016-10" db="EMBL/GenBank/DDBJ databases">
        <title>Rodentibacter gen. nov. and new species.</title>
        <authorList>
            <person name="Christensen H."/>
        </authorList>
    </citation>
    <scope>NUCLEOTIDE SEQUENCE [LARGE SCALE GENOMIC DNA]</scope>
    <source>
        <strain evidence="6 7">Ac69</strain>
    </source>
</reference>
<evidence type="ECO:0000256" key="3">
    <source>
        <dbReference type="ARBA" id="ARBA00022913"/>
    </source>
</evidence>
<keyword evidence="7" id="KW-1185">Reference proteome</keyword>
<keyword evidence="2" id="KW-0800">Toxin</keyword>
<sequence>MKAKGTSDQQGSSFITATAGAEAAKRAVENNPLEGVINSVIVGEIGDKCGGEGMYFGVTKTF</sequence>
<evidence type="ECO:0000313" key="6">
    <source>
        <dbReference type="EMBL" id="OOF37655.1"/>
    </source>
</evidence>
<evidence type="ECO:0000256" key="1">
    <source>
        <dbReference type="ARBA" id="ARBA00004219"/>
    </source>
</evidence>
<dbReference type="AlphaFoldDB" id="A0A1V3ID04"/>
<gene>
    <name evidence="6" type="ORF">BKK48_01635</name>
</gene>
<dbReference type="RefSeq" id="WP_077426477.1">
    <property type="nucleotide sequence ID" value="NZ_MLHH01000003.1"/>
</dbReference>
<feature type="domain" description="VENN motif-containing" evidence="5">
    <location>
        <begin position="16"/>
        <end position="34"/>
    </location>
</feature>
<evidence type="ECO:0000256" key="4">
    <source>
        <dbReference type="ARBA" id="ARBA00023026"/>
    </source>
</evidence>
<evidence type="ECO:0000256" key="2">
    <source>
        <dbReference type="ARBA" id="ARBA00022656"/>
    </source>
</evidence>
<dbReference type="Pfam" id="PF04829">
    <property type="entry name" value="PT-VENN"/>
    <property type="match status" value="1"/>
</dbReference>
<dbReference type="InterPro" id="IPR006914">
    <property type="entry name" value="VENN_dom"/>
</dbReference>
<dbReference type="Proteomes" id="UP000189437">
    <property type="component" value="Unassembled WGS sequence"/>
</dbReference>
<keyword evidence="3" id="KW-1266">Target cell cytoplasm</keyword>
<protein>
    <recommendedName>
        <fullName evidence="5">VENN motif-containing domain-containing protein</fullName>
    </recommendedName>
</protein>
<proteinExistence type="predicted"/>
<keyword evidence="4" id="KW-0843">Virulence</keyword>
<comment type="subcellular location">
    <subcellularLocation>
        <location evidence="1">Target cell</location>
        <location evidence="1">Target cell cytoplasm</location>
    </subcellularLocation>
</comment>
<dbReference type="STRING" id="1908258.BKK48_01635"/>